<dbReference type="EMBL" id="JACEFO010001626">
    <property type="protein sequence ID" value="KAF8729064.1"/>
    <property type="molecule type" value="Genomic_DNA"/>
</dbReference>
<evidence type="ECO:0000313" key="1">
    <source>
        <dbReference type="EMBL" id="KAF8729064.1"/>
    </source>
</evidence>
<accession>A0A835F6A0</accession>
<reference evidence="1" key="1">
    <citation type="submission" date="2020-07" db="EMBL/GenBank/DDBJ databases">
        <title>Genome sequence and genetic diversity analysis of an under-domesticated orphan crop, white fonio (Digitaria exilis).</title>
        <authorList>
            <person name="Bennetzen J.L."/>
            <person name="Chen S."/>
            <person name="Ma X."/>
            <person name="Wang X."/>
            <person name="Yssel A.E.J."/>
            <person name="Chaluvadi S.R."/>
            <person name="Johnson M."/>
            <person name="Gangashetty P."/>
            <person name="Hamidou F."/>
            <person name="Sanogo M.D."/>
            <person name="Zwaenepoel A."/>
            <person name="Wallace J."/>
            <person name="Van De Peer Y."/>
            <person name="Van Deynze A."/>
        </authorList>
    </citation>
    <scope>NUCLEOTIDE SEQUENCE</scope>
    <source>
        <tissue evidence="1">Leaves</tissue>
    </source>
</reference>
<dbReference type="AlphaFoldDB" id="A0A835F6A0"/>
<keyword evidence="2" id="KW-1185">Reference proteome</keyword>
<evidence type="ECO:0000313" key="2">
    <source>
        <dbReference type="Proteomes" id="UP000636709"/>
    </source>
</evidence>
<protein>
    <recommendedName>
        <fullName evidence="3">F-box domain-containing protein</fullName>
    </recommendedName>
</protein>
<dbReference type="OrthoDB" id="665350at2759"/>
<proteinExistence type="predicted"/>
<gene>
    <name evidence="1" type="ORF">HU200_018378</name>
</gene>
<dbReference type="InterPro" id="IPR011043">
    <property type="entry name" value="Gal_Oxase/kelch_b-propeller"/>
</dbReference>
<dbReference type="PANTHER" id="PTHR32133">
    <property type="entry name" value="OS07G0120400 PROTEIN"/>
    <property type="match status" value="1"/>
</dbReference>
<name>A0A835F6A0_9POAL</name>
<dbReference type="SUPFAM" id="SSF81383">
    <property type="entry name" value="F-box domain"/>
    <property type="match status" value="1"/>
</dbReference>
<comment type="caution">
    <text evidence="1">The sequence shown here is derived from an EMBL/GenBank/DDBJ whole genome shotgun (WGS) entry which is preliminary data.</text>
</comment>
<evidence type="ECO:0008006" key="3">
    <source>
        <dbReference type="Google" id="ProtNLM"/>
    </source>
</evidence>
<dbReference type="Proteomes" id="UP000636709">
    <property type="component" value="Unassembled WGS sequence"/>
</dbReference>
<organism evidence="1 2">
    <name type="scientific">Digitaria exilis</name>
    <dbReference type="NCBI Taxonomy" id="1010633"/>
    <lineage>
        <taxon>Eukaryota</taxon>
        <taxon>Viridiplantae</taxon>
        <taxon>Streptophyta</taxon>
        <taxon>Embryophyta</taxon>
        <taxon>Tracheophyta</taxon>
        <taxon>Spermatophyta</taxon>
        <taxon>Magnoliopsida</taxon>
        <taxon>Liliopsida</taxon>
        <taxon>Poales</taxon>
        <taxon>Poaceae</taxon>
        <taxon>PACMAD clade</taxon>
        <taxon>Panicoideae</taxon>
        <taxon>Panicodae</taxon>
        <taxon>Paniceae</taxon>
        <taxon>Anthephorinae</taxon>
        <taxon>Digitaria</taxon>
    </lineage>
</organism>
<dbReference type="InterPro" id="IPR036047">
    <property type="entry name" value="F-box-like_dom_sf"/>
</dbReference>
<dbReference type="SUPFAM" id="SSF50965">
    <property type="entry name" value="Galactose oxidase, central domain"/>
    <property type="match status" value="1"/>
</dbReference>
<sequence>MARPGLPPDLIDDAIAEILLRVPPDEPADLVRASLADKRCRRILTDPDFLRRYREFHRPPPLLGFFHNHPPADVGSMPRFVATTGASPLPPPVFDGEKWWAMSGRHGRVLIDVGDTGQDLVVWDPLTGDRHRVYLPDSLHGTLCSPMVLCAVGGCSHLNCHDGPFVVVGVGFLKGILIGDEIYFTLGWGDAILKYEVDRNRISMFNPPKVYDRSASLVQMEDGSLGLAGSKGSTIYLWSWNGTHGGAARWVQCRVIDFEKLLPSSELCETAEVIGFAEGLGVMFVGTFAGVYTIEVKSGKMKRIGDPGVFYPIVPFMSFCTPGKAPPSSLLIIYNPNIYSFLGDTCMVLC</sequence>